<protein>
    <recommendedName>
        <fullName evidence="2">Phospholipid scramblase</fullName>
    </recommendedName>
</protein>
<sequence length="300" mass="32981">MMKKDMVITIQPNSGTFKPQSNSEDENYGKVEYLDGVRRVVVQQRLSLIEALTDFDRRNKYDMWDADTGEVLFFGQENDIGDGGCQGYCIRGCFKGHREAEIPLQMAVNDVNTEYGGKGKYHLSKARAIGLYPCQCGCCATCEAACLGCCGLCSREACCGTCWIEKGLARLSTYFKGNETHKIQQRDGGCGKASFVITDEVSKRVVYEIVKEELCVAAICCNDVPFPIIDANGQEVGSITKYWAGGKTGCSACWQEANNASTHVIVFPATASHSEKLAIIGQAMLIDYTFYQQKNDDNSS</sequence>
<keyword evidence="2" id="KW-0564">Palmitate</keyword>
<dbReference type="Pfam" id="PF03803">
    <property type="entry name" value="Scramblase"/>
    <property type="match status" value="1"/>
</dbReference>
<comment type="similarity">
    <text evidence="1 2">Belongs to the phospholipid scramblase family.</text>
</comment>
<organism evidence="3">
    <name type="scientific">Oikopleura dioica</name>
    <name type="common">Tunicate</name>
    <dbReference type="NCBI Taxonomy" id="34765"/>
    <lineage>
        <taxon>Eukaryota</taxon>
        <taxon>Metazoa</taxon>
        <taxon>Chordata</taxon>
        <taxon>Tunicata</taxon>
        <taxon>Appendicularia</taxon>
        <taxon>Copelata</taxon>
        <taxon>Oikopleuridae</taxon>
        <taxon>Oikopleura</taxon>
    </lineage>
</organism>
<keyword evidence="4" id="KW-1185">Reference proteome</keyword>
<reference evidence="3" key="1">
    <citation type="journal article" date="2010" name="Science">
        <title>Plasticity of animal genome architecture unmasked by rapid evolution of a pelagic tunicate.</title>
        <authorList>
            <person name="Denoeud F."/>
            <person name="Henriet S."/>
            <person name="Mungpakdee S."/>
            <person name="Aury J.M."/>
            <person name="Da Silva C."/>
            <person name="Brinkmann H."/>
            <person name="Mikhaleva J."/>
            <person name="Olsen L.C."/>
            <person name="Jubin C."/>
            <person name="Canestro C."/>
            <person name="Bouquet J.M."/>
            <person name="Danks G."/>
            <person name="Poulain J."/>
            <person name="Campsteijn C."/>
            <person name="Adamski M."/>
            <person name="Cross I."/>
            <person name="Yadetie F."/>
            <person name="Muffato M."/>
            <person name="Louis A."/>
            <person name="Butcher S."/>
            <person name="Tsagkogeorga G."/>
            <person name="Konrad A."/>
            <person name="Singh S."/>
            <person name="Jensen M.F."/>
            <person name="Cong E.H."/>
            <person name="Eikeseth-Otteraa H."/>
            <person name="Noel B."/>
            <person name="Anthouard V."/>
            <person name="Porcel B.M."/>
            <person name="Kachouri-Lafond R."/>
            <person name="Nishino A."/>
            <person name="Ugolini M."/>
            <person name="Chourrout P."/>
            <person name="Nishida H."/>
            <person name="Aasland R."/>
            <person name="Huzurbazar S."/>
            <person name="Westhof E."/>
            <person name="Delsuc F."/>
            <person name="Lehrach H."/>
            <person name="Reinhardt R."/>
            <person name="Weissenbach J."/>
            <person name="Roy S.W."/>
            <person name="Artiguenave F."/>
            <person name="Postlethwait J.H."/>
            <person name="Manak J.R."/>
            <person name="Thompson E.M."/>
            <person name="Jaillon O."/>
            <person name="Du Pasquier L."/>
            <person name="Boudinot P."/>
            <person name="Liberles D.A."/>
            <person name="Volff J.N."/>
            <person name="Philippe H."/>
            <person name="Lenhard B."/>
            <person name="Roest Crollius H."/>
            <person name="Wincker P."/>
            <person name="Chourrout D."/>
        </authorList>
    </citation>
    <scope>NUCLEOTIDE SEQUENCE [LARGE SCALE GENOMIC DNA]</scope>
</reference>
<keyword evidence="2" id="KW-0106">Calcium</keyword>
<dbReference type="InParanoid" id="E4XXG3"/>
<name>E4XXG3_OIKDI</name>
<evidence type="ECO:0000256" key="2">
    <source>
        <dbReference type="RuleBase" id="RU363116"/>
    </source>
</evidence>
<dbReference type="PANTHER" id="PTHR23248:SF9">
    <property type="entry name" value="PHOSPHOLIPID SCRAMBLASE"/>
    <property type="match status" value="1"/>
</dbReference>
<dbReference type="PANTHER" id="PTHR23248">
    <property type="entry name" value="PHOSPHOLIPID SCRAMBLASE-RELATED"/>
    <property type="match status" value="1"/>
</dbReference>
<gene>
    <name evidence="3" type="ORF">GSOID_T00007350001</name>
</gene>
<dbReference type="EMBL" id="FN653278">
    <property type="protein sequence ID" value="CBY14357.1"/>
    <property type="molecule type" value="Genomic_DNA"/>
</dbReference>
<evidence type="ECO:0000313" key="4">
    <source>
        <dbReference type="Proteomes" id="UP000001307"/>
    </source>
</evidence>
<comment type="cofactor">
    <cofactor evidence="2">
        <name>Ca(2+)</name>
        <dbReference type="ChEBI" id="CHEBI:29108"/>
    </cofactor>
</comment>
<comment type="function">
    <text evidence="2">May mediate accelerated ATP-independent bidirectional transbilayer migration of phospholipids upon binding calcium ions that results in a loss of phospholipid asymmetry in the plasma membrane.</text>
</comment>
<dbReference type="Proteomes" id="UP000001307">
    <property type="component" value="Unassembled WGS sequence"/>
</dbReference>
<evidence type="ECO:0000256" key="1">
    <source>
        <dbReference type="ARBA" id="ARBA00005350"/>
    </source>
</evidence>
<dbReference type="OrthoDB" id="10312452at2759"/>
<evidence type="ECO:0000313" key="3">
    <source>
        <dbReference type="EMBL" id="CBY14357.1"/>
    </source>
</evidence>
<dbReference type="AlphaFoldDB" id="E4XXG3"/>
<keyword evidence="2" id="KW-0449">Lipoprotein</keyword>
<dbReference type="InterPro" id="IPR005552">
    <property type="entry name" value="Scramblase"/>
</dbReference>
<proteinExistence type="inferred from homology"/>
<accession>E4XXG3</accession>
<dbReference type="GO" id="GO:0005886">
    <property type="term" value="C:plasma membrane"/>
    <property type="evidence" value="ECO:0007669"/>
    <property type="project" value="TreeGrafter"/>
</dbReference>
<dbReference type="GO" id="GO:0017128">
    <property type="term" value="F:phospholipid scramblase activity"/>
    <property type="evidence" value="ECO:0007669"/>
    <property type="project" value="InterPro"/>
</dbReference>